<dbReference type="CDD" id="cd00160">
    <property type="entry name" value="RhoGEF"/>
    <property type="match status" value="1"/>
</dbReference>
<dbReference type="Ensembl" id="ENSPTXT00000026921.1">
    <property type="protein sequence ID" value="ENSPTXP00000026114.1"/>
    <property type="gene ID" value="ENSPTXG00000018050.1"/>
</dbReference>
<dbReference type="SUPFAM" id="SSF50044">
    <property type="entry name" value="SH3-domain"/>
    <property type="match status" value="1"/>
</dbReference>
<feature type="region of interest" description="Disordered" evidence="6">
    <location>
        <begin position="1"/>
        <end position="84"/>
    </location>
</feature>
<evidence type="ECO:0000256" key="1">
    <source>
        <dbReference type="ARBA" id="ARBA00004496"/>
    </source>
</evidence>
<dbReference type="InterPro" id="IPR036028">
    <property type="entry name" value="SH3-like_dom_sf"/>
</dbReference>
<dbReference type="PROSITE" id="PS50003">
    <property type="entry name" value="PH_DOMAIN"/>
    <property type="match status" value="1"/>
</dbReference>
<keyword evidence="4" id="KW-0344">Guanine-nucleotide releasing factor</keyword>
<dbReference type="GO" id="GO:0005737">
    <property type="term" value="C:cytoplasm"/>
    <property type="evidence" value="ECO:0007669"/>
    <property type="project" value="UniProtKB-SubCell"/>
</dbReference>
<keyword evidence="2 5" id="KW-0728">SH3 domain</keyword>
<evidence type="ECO:0000313" key="10">
    <source>
        <dbReference type="Ensembl" id="ENSPTXP00000026114.1"/>
    </source>
</evidence>
<dbReference type="InterPro" id="IPR001452">
    <property type="entry name" value="SH3_domain"/>
</dbReference>
<dbReference type="InterPro" id="IPR055251">
    <property type="entry name" value="SOS1_NGEF_PH"/>
</dbReference>
<comment type="subcellular location">
    <subcellularLocation>
        <location evidence="1">Cytoplasm</location>
    </subcellularLocation>
</comment>
<dbReference type="InterPro" id="IPR000219">
    <property type="entry name" value="DH_dom"/>
</dbReference>
<feature type="region of interest" description="Disordered" evidence="6">
    <location>
        <begin position="1212"/>
        <end position="1232"/>
    </location>
</feature>
<evidence type="ECO:0000259" key="8">
    <source>
        <dbReference type="PROSITE" id="PS50003"/>
    </source>
</evidence>
<feature type="compositionally biased region" description="Polar residues" evidence="6">
    <location>
        <begin position="693"/>
        <end position="705"/>
    </location>
</feature>
<feature type="domain" description="DH" evidence="9">
    <location>
        <begin position="1544"/>
        <end position="1728"/>
    </location>
</feature>
<dbReference type="Gene3D" id="2.30.29.30">
    <property type="entry name" value="Pleckstrin-homology domain (PH domain)/Phosphotyrosine-binding domain (PTB)"/>
    <property type="match status" value="1"/>
</dbReference>
<dbReference type="PANTHER" id="PTHR47544">
    <property type="entry name" value="RHO GUANINE NUCLEOTIDE EXCHANGE FACTOR 4"/>
    <property type="match status" value="1"/>
</dbReference>
<dbReference type="GO" id="GO:0035556">
    <property type="term" value="P:intracellular signal transduction"/>
    <property type="evidence" value="ECO:0007669"/>
    <property type="project" value="InterPro"/>
</dbReference>
<dbReference type="Gene3D" id="1.20.900.10">
    <property type="entry name" value="Dbl homology (DH) domain"/>
    <property type="match status" value="1"/>
</dbReference>
<evidence type="ECO:0000256" key="2">
    <source>
        <dbReference type="ARBA" id="ARBA00022443"/>
    </source>
</evidence>
<dbReference type="PROSITE" id="PS50010">
    <property type="entry name" value="DH_2"/>
    <property type="match status" value="1"/>
</dbReference>
<protein>
    <recommendedName>
        <fullName evidence="12">Rho guanine nucleotide exchange factor 4</fullName>
    </recommendedName>
</protein>
<reference evidence="10" key="2">
    <citation type="submission" date="2025-09" db="UniProtKB">
        <authorList>
            <consortium name="Ensembl"/>
        </authorList>
    </citation>
    <scope>IDENTIFICATION</scope>
</reference>
<dbReference type="Gene3D" id="2.30.30.40">
    <property type="entry name" value="SH3 Domains"/>
    <property type="match status" value="1"/>
</dbReference>
<feature type="domain" description="PH" evidence="8">
    <location>
        <begin position="1759"/>
        <end position="1866"/>
    </location>
</feature>
<dbReference type="InterPro" id="IPR001331">
    <property type="entry name" value="GDS_CDC24_CS"/>
</dbReference>
<dbReference type="Proteomes" id="UP000472273">
    <property type="component" value="Unplaced"/>
</dbReference>
<proteinExistence type="predicted"/>
<dbReference type="SMART" id="SM00326">
    <property type="entry name" value="SH3"/>
    <property type="match status" value="1"/>
</dbReference>
<dbReference type="FunFam" id="1.20.900.10:FF:000002">
    <property type="entry name" value="Rho guanine nucleotide exchange factor 9"/>
    <property type="match status" value="1"/>
</dbReference>
<keyword evidence="3" id="KW-0963">Cytoplasm</keyword>
<dbReference type="Pfam" id="PF00018">
    <property type="entry name" value="SH3_1"/>
    <property type="match status" value="1"/>
</dbReference>
<dbReference type="PROSITE" id="PS00741">
    <property type="entry name" value="DH_1"/>
    <property type="match status" value="1"/>
</dbReference>
<dbReference type="InterPro" id="IPR035899">
    <property type="entry name" value="DBL_dom_sf"/>
</dbReference>
<dbReference type="SUPFAM" id="SSF50729">
    <property type="entry name" value="PH domain-like"/>
    <property type="match status" value="1"/>
</dbReference>
<dbReference type="CDD" id="cd01224">
    <property type="entry name" value="PH_Collybistin_ASEF"/>
    <property type="match status" value="1"/>
</dbReference>
<dbReference type="PROSITE" id="PS50002">
    <property type="entry name" value="SH3"/>
    <property type="match status" value="1"/>
</dbReference>
<sequence length="1953" mass="221717">EEDQNSSIPDTLELEMCGSGQETDEDYFETQSHQSESLSDIKTEPYESVSDSESIASDVTREPNLSSEIEESWYKHSKTKGDRSPPKCFTKEFGFIQKESVEFPSVLHVATSKCPLELLAPESKTEDSKGKEQVLSYSITSTGSKANKNDFVLQTEALLKVGAKSANRDTHSEDQIKGASSKERMSPEAVMLVNLRTNSESSLNFSETCCSCIETVSRNSLPNIHLETNGSWKRCNESSKMRYKKDCTFNTEYSQKDIFDSQKTVETNLYGRKQKLTGFKSTFLVPSTKPENLAMKSWHSSPGNINGQDIREHINGCLCLADKLSQSCSTLPLKESDRVHIKENIDCSKTSLKMGKDTNIKELFLTPHLISNKNVQKQTENFHGTNKYQLCGLTTRGTDIPECQSLVLSQLPNSSENNSKNKNFSSTGCISTHVNANVVLKKHLKSKDQIEMKGLSPNHISSESHICDVHVSERYMDKCNMANKYDNTCVVHASIINADVNKESKCIKAQNHEVFLRASEVKSKYGPNVGCEILTSNGKDSRQQESSTSNILRYPLNHLSDIEKKACNCNNNENVDAFEVALIPHYICQKEKSANISELKALLMESPGQELLQTKVEVENSLAKFSETLEHENSNSHLITVTDATKSEESPHRKSNCTNDMFSVQMLSYNKEEFLVKMAPEESSRNRHCEADSLSSPISAKSTETGLMNNTSTTHLLLESTVQTWKEEECIDILSLALPAANRGMSLRKPCQLNGDSVLETVQITNHESQTHGYTAMDESITTNAEQDACVNIARTQEINSINILCQDVVDDVDETHLQGNKISAKQIIGEKDSKICDILHEEIALSHKSESDKVFSTENSKCISKNCDMNVNPDICDTSVKTDTQDNSISGLDNISMGSTNNEDMENNIINFFGSNNSFYKAVQRINKVGAIEKSAKYSKFLAFPKMTSFRKSKLTSPDNQDNMKTKEVTFDSDKADEVEDNWKDLKSSCPTLQNKDQCLAEYSDDDDLFYERPAGLFSRISLRKASSSGRALLENAGTYSSSPMLAKVKYGEGTTLGFMENNNNEFTEEPEVQKSSPENDFKCNKSIDSKKFRSRLALAHRSFSSFFESKILEKENAQQSPKISLKNEKEKVKVHQSWKAFLKNKEADSLKQNPCSNRISGNFSRKTLKEKKEYQNGQEFFKYSISNGSSTGGGHSYSFGPADFLPIDTRRKKRESSYSPDCSEKEKMMGNDGNTPYEEFWLKSPITPIDLQSSFPHFTPSCPQLSMYERKDMPCRPMSPKPQSPRTAHQRMGFHYPGKLSSTSLISLGNISVIDGGLEAPERPKTLKPRSSFLQSMHSLDNDYLREDSGISSQSQISLNTTTSMSDIIRDEVSCSAGDYVQQINMPIYMFVFVILVIADGSLEKTSDDIGSEEDLYEDFRSSSYRYGHPGGGGEQLAINELISDGGVVYAEALWDHVTMDDQELGFKAGDVVEVMDATNKEWWWGRIMENEGWFPASFIRLRVNQDEPIEDYPLKLEDGREEDGRNAAYRYGMGHTTKDQMRTNVINEILSTERDYIKHLKDICEGYIKQCRKRADMFTEEQLKTIFGNIEDIYKCQKKFVKALEKKFNKDCPHLSEIGSCFLEYQNEFQIYSEYCNNHPNACMELSRLTKVNKYVYFFEACRLLQKMIDISLDGFLLTPVQKICKYPLQLAELLKYTNPQHRDFKDVEAALNAMKNVARLINERKRRLENIDKIAQWQSSIEDWEGEDVLVKSSELIYSGELTKISQPQAKSHQRMFFLFDHQLVCCKKDLLRRDILYYKSRINMDLMEILDVEDGKDKDFNITIKNAFKLHCQDTEEVHLFCAKKPEQKQRWLKAFENERKQVQLDQETGFSITEMQKKQAMLNASKQNQSGKPKAVITRTYYDFLMRQKHPTLPTNLPQQQVFMLAEPKRKPSNFWQNISRLAPFRK</sequence>
<dbReference type="InterPro" id="IPR001849">
    <property type="entry name" value="PH_domain"/>
</dbReference>
<feature type="compositionally biased region" description="Polar residues" evidence="6">
    <location>
        <begin position="49"/>
        <end position="67"/>
    </location>
</feature>
<gene>
    <name evidence="10" type="primary">ARHGEF4</name>
</gene>
<feature type="compositionally biased region" description="Polar residues" evidence="6">
    <location>
        <begin position="29"/>
        <end position="38"/>
    </location>
</feature>
<feature type="compositionally biased region" description="Basic and acidic residues" evidence="6">
    <location>
        <begin position="166"/>
        <end position="183"/>
    </location>
</feature>
<dbReference type="GO" id="GO:0005085">
    <property type="term" value="F:guanyl-nucleotide exchange factor activity"/>
    <property type="evidence" value="ECO:0007669"/>
    <property type="project" value="UniProtKB-KW"/>
</dbReference>
<organism evidence="10 11">
    <name type="scientific">Pseudonaja textilis</name>
    <name type="common">Eastern brown snake</name>
    <dbReference type="NCBI Taxonomy" id="8673"/>
    <lineage>
        <taxon>Eukaryota</taxon>
        <taxon>Metazoa</taxon>
        <taxon>Chordata</taxon>
        <taxon>Craniata</taxon>
        <taxon>Vertebrata</taxon>
        <taxon>Euteleostomi</taxon>
        <taxon>Lepidosauria</taxon>
        <taxon>Squamata</taxon>
        <taxon>Bifurcata</taxon>
        <taxon>Unidentata</taxon>
        <taxon>Episquamata</taxon>
        <taxon>Toxicofera</taxon>
        <taxon>Serpentes</taxon>
        <taxon>Colubroidea</taxon>
        <taxon>Elapidae</taxon>
        <taxon>Hydrophiinae</taxon>
        <taxon>Pseudonaja</taxon>
    </lineage>
</organism>
<feature type="domain" description="SH3" evidence="7">
    <location>
        <begin position="1448"/>
        <end position="1507"/>
    </location>
</feature>
<dbReference type="PANTHER" id="PTHR47544:SF2">
    <property type="entry name" value="RHO GUANINE NUCLEOTIDE EXCHANGE FACTOR 4"/>
    <property type="match status" value="1"/>
</dbReference>
<dbReference type="Pfam" id="PF22697">
    <property type="entry name" value="SOS1_NGEF_PH"/>
    <property type="match status" value="1"/>
</dbReference>
<evidence type="ECO:0000313" key="11">
    <source>
        <dbReference type="Proteomes" id="UP000472273"/>
    </source>
</evidence>
<dbReference type="GeneTree" id="ENSGT00940000160622"/>
<evidence type="ECO:0000256" key="5">
    <source>
        <dbReference type="PROSITE-ProRule" id="PRU00192"/>
    </source>
</evidence>
<evidence type="ECO:0000259" key="7">
    <source>
        <dbReference type="PROSITE" id="PS50002"/>
    </source>
</evidence>
<reference evidence="10" key="1">
    <citation type="submission" date="2025-08" db="UniProtKB">
        <authorList>
            <consortium name="Ensembl"/>
        </authorList>
    </citation>
    <scope>IDENTIFICATION</scope>
</reference>
<name>A0A670ZTL7_PSETE</name>
<feature type="region of interest" description="Disordered" evidence="6">
    <location>
        <begin position="685"/>
        <end position="705"/>
    </location>
</feature>
<keyword evidence="11" id="KW-1185">Reference proteome</keyword>
<dbReference type="SUPFAM" id="SSF48065">
    <property type="entry name" value="DBL homology domain (DH-domain)"/>
    <property type="match status" value="1"/>
</dbReference>
<dbReference type="CDD" id="cd11973">
    <property type="entry name" value="SH3_ASEF"/>
    <property type="match status" value="1"/>
</dbReference>
<evidence type="ECO:0000256" key="4">
    <source>
        <dbReference type="ARBA" id="ARBA00022658"/>
    </source>
</evidence>
<dbReference type="InterPro" id="IPR011993">
    <property type="entry name" value="PH-like_dom_sf"/>
</dbReference>
<dbReference type="Pfam" id="PF00621">
    <property type="entry name" value="RhoGEF"/>
    <property type="match status" value="1"/>
</dbReference>
<evidence type="ECO:0000259" key="9">
    <source>
        <dbReference type="PROSITE" id="PS50010"/>
    </source>
</evidence>
<dbReference type="SMART" id="SM00325">
    <property type="entry name" value="RhoGEF"/>
    <property type="match status" value="1"/>
</dbReference>
<feature type="region of interest" description="Disordered" evidence="6">
    <location>
        <begin position="164"/>
        <end position="183"/>
    </location>
</feature>
<evidence type="ECO:0000256" key="3">
    <source>
        <dbReference type="ARBA" id="ARBA00022490"/>
    </source>
</evidence>
<evidence type="ECO:0008006" key="12">
    <source>
        <dbReference type="Google" id="ProtNLM"/>
    </source>
</evidence>
<evidence type="ECO:0000256" key="6">
    <source>
        <dbReference type="SAM" id="MobiDB-lite"/>
    </source>
</evidence>
<dbReference type="SMART" id="SM00233">
    <property type="entry name" value="PH"/>
    <property type="match status" value="1"/>
</dbReference>
<accession>A0A670ZTL7</accession>